<dbReference type="GeneID" id="25740410"/>
<gene>
    <name evidence="7" type="ORF">MNEG_7534</name>
</gene>
<dbReference type="EMBL" id="KK101559">
    <property type="protein sequence ID" value="KIZ00434.1"/>
    <property type="molecule type" value="Genomic_DNA"/>
</dbReference>
<protein>
    <recommendedName>
        <fullName evidence="6">AGC-kinase C-terminal domain-containing protein</fullName>
    </recommendedName>
</protein>
<organism evidence="7 8">
    <name type="scientific">Monoraphidium neglectum</name>
    <dbReference type="NCBI Taxonomy" id="145388"/>
    <lineage>
        <taxon>Eukaryota</taxon>
        <taxon>Viridiplantae</taxon>
        <taxon>Chlorophyta</taxon>
        <taxon>core chlorophytes</taxon>
        <taxon>Chlorophyceae</taxon>
        <taxon>CS clade</taxon>
        <taxon>Sphaeropleales</taxon>
        <taxon>Selenastraceae</taxon>
        <taxon>Monoraphidium</taxon>
    </lineage>
</organism>
<dbReference type="PANTHER" id="PTHR24351">
    <property type="entry name" value="RIBOSOMAL PROTEIN S6 KINASE"/>
    <property type="match status" value="1"/>
</dbReference>
<dbReference type="GO" id="GO:0005524">
    <property type="term" value="F:ATP binding"/>
    <property type="evidence" value="ECO:0007669"/>
    <property type="project" value="UniProtKB-KW"/>
</dbReference>
<name>A0A0D2KYZ8_9CHLO</name>
<dbReference type="STRING" id="145388.A0A0D2KYZ8"/>
<keyword evidence="2" id="KW-0808">Transferase</keyword>
<accession>A0A0D2KYZ8</accession>
<dbReference type="PROSITE" id="PS51285">
    <property type="entry name" value="AGC_KINASE_CTER"/>
    <property type="match status" value="1"/>
</dbReference>
<dbReference type="Gene3D" id="1.10.510.10">
    <property type="entry name" value="Transferase(Phosphotransferase) domain 1"/>
    <property type="match status" value="1"/>
</dbReference>
<evidence type="ECO:0000313" key="7">
    <source>
        <dbReference type="EMBL" id="KIZ00434.1"/>
    </source>
</evidence>
<keyword evidence="4" id="KW-0418">Kinase</keyword>
<dbReference type="RefSeq" id="XP_013899453.1">
    <property type="nucleotide sequence ID" value="XM_014043999.1"/>
</dbReference>
<evidence type="ECO:0000256" key="3">
    <source>
        <dbReference type="ARBA" id="ARBA00022741"/>
    </source>
</evidence>
<evidence type="ECO:0000256" key="4">
    <source>
        <dbReference type="ARBA" id="ARBA00022777"/>
    </source>
</evidence>
<keyword evidence="1" id="KW-0723">Serine/threonine-protein kinase</keyword>
<dbReference type="Pfam" id="PF00433">
    <property type="entry name" value="Pkinase_C"/>
    <property type="match status" value="1"/>
</dbReference>
<dbReference type="InterPro" id="IPR011009">
    <property type="entry name" value="Kinase-like_dom_sf"/>
</dbReference>
<evidence type="ECO:0000313" key="8">
    <source>
        <dbReference type="Proteomes" id="UP000054498"/>
    </source>
</evidence>
<evidence type="ECO:0000256" key="1">
    <source>
        <dbReference type="ARBA" id="ARBA00022527"/>
    </source>
</evidence>
<sequence>MLAGVPPFRAKSRQVLQQQITTAKVKWPKFLSPAALALLKGLLTRDPQRRLGAGPDGSAAIRAHAFFKARARARGISWQALEERRLPSPYKPPVAHSLSVENFDKVWTEQRPVDSPCGSPCNPAHAGAFEGFTYVAPSFLATSRMEAALAAAAAAAASAGAAPADSASAAGDAA</sequence>
<keyword evidence="3" id="KW-0547">Nucleotide-binding</keyword>
<evidence type="ECO:0000259" key="6">
    <source>
        <dbReference type="PROSITE" id="PS51285"/>
    </source>
</evidence>
<dbReference type="KEGG" id="mng:MNEG_7534"/>
<evidence type="ECO:0000256" key="2">
    <source>
        <dbReference type="ARBA" id="ARBA00022679"/>
    </source>
</evidence>
<proteinExistence type="predicted"/>
<dbReference type="Gene3D" id="3.30.200.20">
    <property type="entry name" value="Phosphorylase Kinase, domain 1"/>
    <property type="match status" value="1"/>
</dbReference>
<dbReference type="Proteomes" id="UP000054498">
    <property type="component" value="Unassembled WGS sequence"/>
</dbReference>
<reference evidence="7 8" key="1">
    <citation type="journal article" date="2013" name="BMC Genomics">
        <title>Reconstruction of the lipid metabolism for the microalga Monoraphidium neglectum from its genome sequence reveals characteristics suitable for biofuel production.</title>
        <authorList>
            <person name="Bogen C."/>
            <person name="Al-Dilaimi A."/>
            <person name="Albersmeier A."/>
            <person name="Wichmann J."/>
            <person name="Grundmann M."/>
            <person name="Rupp O."/>
            <person name="Lauersen K.J."/>
            <person name="Blifernez-Klassen O."/>
            <person name="Kalinowski J."/>
            <person name="Goesmann A."/>
            <person name="Mussgnug J.H."/>
            <person name="Kruse O."/>
        </authorList>
    </citation>
    <scope>NUCLEOTIDE SEQUENCE [LARGE SCALE GENOMIC DNA]</scope>
    <source>
        <strain evidence="7 8">SAG 48.87</strain>
    </source>
</reference>
<dbReference type="SMART" id="SM00133">
    <property type="entry name" value="S_TK_X"/>
    <property type="match status" value="1"/>
</dbReference>
<evidence type="ECO:0000256" key="5">
    <source>
        <dbReference type="ARBA" id="ARBA00022840"/>
    </source>
</evidence>
<dbReference type="OrthoDB" id="63267at2759"/>
<feature type="domain" description="AGC-kinase C-terminal" evidence="6">
    <location>
        <begin position="74"/>
        <end position="144"/>
    </location>
</feature>
<dbReference type="InterPro" id="IPR000961">
    <property type="entry name" value="AGC-kinase_C"/>
</dbReference>
<dbReference type="SUPFAM" id="SSF56112">
    <property type="entry name" value="Protein kinase-like (PK-like)"/>
    <property type="match status" value="1"/>
</dbReference>
<dbReference type="AlphaFoldDB" id="A0A0D2KYZ8"/>
<dbReference type="GO" id="GO:0004674">
    <property type="term" value="F:protein serine/threonine kinase activity"/>
    <property type="evidence" value="ECO:0007669"/>
    <property type="project" value="UniProtKB-KW"/>
</dbReference>
<keyword evidence="8" id="KW-1185">Reference proteome</keyword>
<dbReference type="InterPro" id="IPR017892">
    <property type="entry name" value="Pkinase_C"/>
</dbReference>
<keyword evidence="5" id="KW-0067">ATP-binding</keyword>